<dbReference type="PANTHER" id="PTHR30118:SF15">
    <property type="entry name" value="TRANSCRIPTIONAL REGULATORY PROTEIN"/>
    <property type="match status" value="1"/>
</dbReference>
<dbReference type="RefSeq" id="WP_279253239.1">
    <property type="nucleotide sequence ID" value="NZ_SHNP01000004.1"/>
</dbReference>
<dbReference type="Gene3D" id="1.10.10.10">
    <property type="entry name" value="Winged helix-like DNA-binding domain superfamily/Winged helix DNA-binding domain"/>
    <property type="match status" value="1"/>
</dbReference>
<keyword evidence="2" id="KW-0805">Transcription regulation</keyword>
<keyword evidence="3" id="KW-0238">DNA-binding</keyword>
<dbReference type="InterPro" id="IPR036388">
    <property type="entry name" value="WH-like_DNA-bd_sf"/>
</dbReference>
<keyword evidence="7" id="KW-1185">Reference proteome</keyword>
<dbReference type="PANTHER" id="PTHR30118">
    <property type="entry name" value="HTH-TYPE TRANSCRIPTIONAL REGULATOR LEUO-RELATED"/>
    <property type="match status" value="1"/>
</dbReference>
<dbReference type="SUPFAM" id="SSF53850">
    <property type="entry name" value="Periplasmic binding protein-like II"/>
    <property type="match status" value="1"/>
</dbReference>
<dbReference type="EMBL" id="SHNP01000004">
    <property type="protein sequence ID" value="MCX2974473.1"/>
    <property type="molecule type" value="Genomic_DNA"/>
</dbReference>
<organism evidence="6 7">
    <name type="scientific">Candidatus Seongchinamella marina</name>
    <dbReference type="NCBI Taxonomy" id="2518990"/>
    <lineage>
        <taxon>Bacteria</taxon>
        <taxon>Pseudomonadati</taxon>
        <taxon>Pseudomonadota</taxon>
        <taxon>Gammaproteobacteria</taxon>
        <taxon>Cellvibrionales</taxon>
        <taxon>Halieaceae</taxon>
        <taxon>Seongchinamella</taxon>
    </lineage>
</organism>
<dbReference type="Proteomes" id="UP001143307">
    <property type="component" value="Unassembled WGS sequence"/>
</dbReference>
<evidence type="ECO:0000313" key="7">
    <source>
        <dbReference type="Proteomes" id="UP001143307"/>
    </source>
</evidence>
<evidence type="ECO:0000256" key="3">
    <source>
        <dbReference type="ARBA" id="ARBA00023125"/>
    </source>
</evidence>
<dbReference type="Gene3D" id="3.40.190.10">
    <property type="entry name" value="Periplasmic binding protein-like II"/>
    <property type="match status" value="2"/>
</dbReference>
<keyword evidence="4" id="KW-0804">Transcription</keyword>
<dbReference type="Pfam" id="PF00126">
    <property type="entry name" value="HTH_1"/>
    <property type="match status" value="1"/>
</dbReference>
<evidence type="ECO:0000256" key="2">
    <source>
        <dbReference type="ARBA" id="ARBA00023015"/>
    </source>
</evidence>
<proteinExistence type="inferred from homology"/>
<dbReference type="SUPFAM" id="SSF46785">
    <property type="entry name" value="Winged helix' DNA-binding domain"/>
    <property type="match status" value="1"/>
</dbReference>
<dbReference type="InterPro" id="IPR036390">
    <property type="entry name" value="WH_DNA-bd_sf"/>
</dbReference>
<accession>A0ABT3SWV5</accession>
<sequence>MNTKELAKIDLNLLISLQVLLEERNVSRAAERLFITQPAMSKTLSRLRAVFDDALFTRSSHGMQPTPRALELTDRLTEILSGIGQLVSKQAFNPALIDTEITLALSEYIGVALLPTLAKRLQMQAPNLHLRIVTRVENQLEQLALGKLDFAIHIRHQHYSPDFRTIDLGSSPPVLLIRENHPLQAGNISLADLANYPVVRLYVSDREQLQVKAGEDLFDGLGTNTRGSLEISHLMTAMEVLRNTDYYMLGPAFLTQNESISHGITALPVPRTGNSSVNYVLATHQRTENSPLHNWLWEEITCTIRELRPTQPRKLRQRVAAGAAQHR</sequence>
<evidence type="ECO:0000259" key="5">
    <source>
        <dbReference type="PROSITE" id="PS50931"/>
    </source>
</evidence>
<comment type="similarity">
    <text evidence="1">Belongs to the LysR transcriptional regulatory family.</text>
</comment>
<dbReference type="InterPro" id="IPR037402">
    <property type="entry name" value="YidZ_PBP2"/>
</dbReference>
<evidence type="ECO:0000256" key="1">
    <source>
        <dbReference type="ARBA" id="ARBA00009437"/>
    </source>
</evidence>
<comment type="caution">
    <text evidence="6">The sequence shown here is derived from an EMBL/GenBank/DDBJ whole genome shotgun (WGS) entry which is preliminary data.</text>
</comment>
<evidence type="ECO:0000256" key="4">
    <source>
        <dbReference type="ARBA" id="ARBA00023163"/>
    </source>
</evidence>
<dbReference type="PRINTS" id="PR00039">
    <property type="entry name" value="HTHLYSR"/>
</dbReference>
<dbReference type="PROSITE" id="PS50931">
    <property type="entry name" value="HTH_LYSR"/>
    <property type="match status" value="1"/>
</dbReference>
<feature type="domain" description="HTH lysR-type" evidence="5">
    <location>
        <begin position="9"/>
        <end position="66"/>
    </location>
</feature>
<gene>
    <name evidence="6" type="ORF">EYC87_12845</name>
</gene>
<dbReference type="InterPro" id="IPR005119">
    <property type="entry name" value="LysR_subst-bd"/>
</dbReference>
<reference evidence="6" key="1">
    <citation type="submission" date="2019-02" db="EMBL/GenBank/DDBJ databases">
        <authorList>
            <person name="Li S.-H."/>
        </authorList>
    </citation>
    <scope>NUCLEOTIDE SEQUENCE</scope>
    <source>
        <strain evidence="6">IMCC8485</strain>
    </source>
</reference>
<evidence type="ECO:0000313" key="6">
    <source>
        <dbReference type="EMBL" id="MCX2974473.1"/>
    </source>
</evidence>
<dbReference type="InterPro" id="IPR050389">
    <property type="entry name" value="LysR-type_TF"/>
</dbReference>
<name>A0ABT3SWV5_9GAMM</name>
<dbReference type="CDD" id="cd08417">
    <property type="entry name" value="PBP2_Nitroaromatics_like"/>
    <property type="match status" value="1"/>
</dbReference>
<dbReference type="Pfam" id="PF03466">
    <property type="entry name" value="LysR_substrate"/>
    <property type="match status" value="1"/>
</dbReference>
<dbReference type="InterPro" id="IPR000847">
    <property type="entry name" value="LysR_HTH_N"/>
</dbReference>
<protein>
    <submittedName>
        <fullName evidence="6">LysR family transcriptional regulator</fullName>
    </submittedName>
</protein>